<dbReference type="PANTHER" id="PTHR19848">
    <property type="entry name" value="WD40 REPEAT PROTEIN"/>
    <property type="match status" value="1"/>
</dbReference>
<keyword evidence="10" id="KW-0808">Transferase</keyword>
<feature type="compositionally biased region" description="Basic and acidic residues" evidence="8">
    <location>
        <begin position="405"/>
        <end position="414"/>
    </location>
</feature>
<feature type="repeat" description="WD" evidence="5">
    <location>
        <begin position="950"/>
        <end position="990"/>
    </location>
</feature>
<dbReference type="PROSITE" id="PS00678">
    <property type="entry name" value="WD_REPEATS_1"/>
    <property type="match status" value="2"/>
</dbReference>
<keyword evidence="10" id="KW-0418">Kinase</keyword>
<feature type="domain" description="Protein kinase" evidence="9">
    <location>
        <begin position="21"/>
        <end position="291"/>
    </location>
</feature>
<feature type="repeat" description="WD" evidence="5">
    <location>
        <begin position="1053"/>
        <end position="1084"/>
    </location>
</feature>
<name>A0ABZ1NQT6_STRVL</name>
<gene>
    <name evidence="10" type="ORF">OHB29_14185</name>
</gene>
<proteinExistence type="predicted"/>
<dbReference type="InterPro" id="IPR019734">
    <property type="entry name" value="TPR_rpt"/>
</dbReference>
<keyword evidence="11" id="KW-1185">Reference proteome</keyword>
<keyword evidence="2" id="KW-0677">Repeat</keyword>
<dbReference type="GO" id="GO:0016301">
    <property type="term" value="F:kinase activity"/>
    <property type="evidence" value="ECO:0007669"/>
    <property type="project" value="UniProtKB-KW"/>
</dbReference>
<evidence type="ECO:0000256" key="4">
    <source>
        <dbReference type="ARBA" id="ARBA00022840"/>
    </source>
</evidence>
<evidence type="ECO:0000256" key="1">
    <source>
        <dbReference type="ARBA" id="ARBA00022574"/>
    </source>
</evidence>
<dbReference type="Proteomes" id="UP001341259">
    <property type="component" value="Chromosome"/>
</dbReference>
<evidence type="ECO:0000256" key="2">
    <source>
        <dbReference type="ARBA" id="ARBA00022737"/>
    </source>
</evidence>
<dbReference type="InterPro" id="IPR000719">
    <property type="entry name" value="Prot_kinase_dom"/>
</dbReference>
<feature type="binding site" evidence="7">
    <location>
        <position position="50"/>
    </location>
    <ligand>
        <name>ATP</name>
        <dbReference type="ChEBI" id="CHEBI:30616"/>
    </ligand>
</feature>
<sequence>MSTSAEPSAGWHTGDVIDGLYRLTRLVGHGGMGVVHRVRHLGWGIDLAVKSPLPELVAHAPDAERFVAEAQTWVSLGLHPNVCGCYYVRVLNDVPRLFAEYVRGGSLRESIDTGALYAGDPEAVLARLVRISSHLARGLQFAHDSGVLHRDVKPANVLLDGGVDGVAKITDFGIAQALNPASGGPTAGGLTPAYASPEQMRGRPLGKASDVYSFAVSVREMFHAAGSAQASTVAGHTRATYDGPAVSEPPERRMPRPLALLLDRCLEPEPQARPDSMADIASELEEMHAQLAPDAPRLVAPTRAELRAAEYNNRALSLLDLGHREEADDQLRKAFEADPQHLDATYNAQLLRWRRGEIGDAALLAALRVVSRHAGDPWSAHLLTAQVHLERGAVDSARELLERVTRDHADEPETRSAQQALDSPDLGHLSAARTTSVPWYPDQHFPPFGQAAFTRDGTQVISGDSNGTTHLWDATTGECLHSRESGGTWVNHVSSVDGGYGLVLARGECVRLWNFATKRGLRMFTPVGNETVQALCLAPDQTTAYAVTGDGELLGWNLQQGTAVPRGGLVLSDRFDDRGAFSMAQVSPDGGTLLVYHGDAQGRLHLLSADSRDHWRVLADSFARVSAMAWTADGTRVVVASDDEMIRIWNVGSGECERRMTTTAGITTLALDADTRWALTGDEDGTVCVWDLTALRCLRTLHGHTAGVCAVWFSPDGRHARSVAADNTVRSWELRVPVGYTAALRVSRPHPVVDLTYFGDRAHELAARAEAAIDAAQFRTAHQLLSEARALPGYERDVRLLRSWRELGARFSRTGLRAAWIKRTMSAPGTALRKTGTSVSDDARYATYQTLLGAKVWDLRSGTPVFDLDDGVLTTRFDAEGRRVAAVLASGTLRVWSTAEGTTSASFVPEDANIFTTADISADLHRAVAADNAHGLQLWDLDSGRRLRTLTGHTSRVNAVRISADGRTAVSAAPGSLRVWDLSDGGCAASIPVDDAYYPRDVCVSDDRQVVVACGDEAPYVRAWGGTGERLHEFPGQSDQPGPPDQSARPVCLALSPDDEFLFVGDLAGTVTVWNLRTGDLVHTLETAQSGVLDLQVTRDVRHLLVGGLDGTASLWELDWDFAGPSS</sequence>
<keyword evidence="3 7" id="KW-0547">Nucleotide-binding</keyword>
<reference evidence="10 11" key="1">
    <citation type="submission" date="2022-10" db="EMBL/GenBank/DDBJ databases">
        <title>The complete genomes of actinobacterial strains from the NBC collection.</title>
        <authorList>
            <person name="Joergensen T.S."/>
            <person name="Alvarez Arevalo M."/>
            <person name="Sterndorff E.B."/>
            <person name="Faurdal D."/>
            <person name="Vuksanovic O."/>
            <person name="Mourched A.-S."/>
            <person name="Charusanti P."/>
            <person name="Shaw S."/>
            <person name="Blin K."/>
            <person name="Weber T."/>
        </authorList>
    </citation>
    <scope>NUCLEOTIDE SEQUENCE [LARGE SCALE GENOMIC DNA]</scope>
    <source>
        <strain evidence="10 11">NBC_00456</strain>
    </source>
</reference>
<dbReference type="InterPro" id="IPR011047">
    <property type="entry name" value="Quinoprotein_ADH-like_sf"/>
</dbReference>
<dbReference type="SUPFAM" id="SSF56112">
    <property type="entry name" value="Protein kinase-like (PK-like)"/>
    <property type="match status" value="1"/>
</dbReference>
<dbReference type="PROSITE" id="PS50082">
    <property type="entry name" value="WD_REPEATS_2"/>
    <property type="match status" value="6"/>
</dbReference>
<feature type="region of interest" description="Disordered" evidence="8">
    <location>
        <begin position="232"/>
        <end position="252"/>
    </location>
</feature>
<accession>A0ABZ1NQT6</accession>
<dbReference type="InterPro" id="IPR011009">
    <property type="entry name" value="Kinase-like_dom_sf"/>
</dbReference>
<evidence type="ECO:0000256" key="8">
    <source>
        <dbReference type="SAM" id="MobiDB-lite"/>
    </source>
</evidence>
<dbReference type="InterPro" id="IPR011990">
    <property type="entry name" value="TPR-like_helical_dom_sf"/>
</dbReference>
<dbReference type="SUPFAM" id="SSF48452">
    <property type="entry name" value="TPR-like"/>
    <property type="match status" value="1"/>
</dbReference>
<dbReference type="SUPFAM" id="SSF50998">
    <property type="entry name" value="Quinoprotein alcohol dehydrogenase-like"/>
    <property type="match status" value="2"/>
</dbReference>
<dbReference type="Pfam" id="PF00400">
    <property type="entry name" value="WD40"/>
    <property type="match status" value="6"/>
</dbReference>
<feature type="repeat" description="WD" evidence="5">
    <location>
        <begin position="666"/>
        <end position="700"/>
    </location>
</feature>
<dbReference type="InterPro" id="IPR001680">
    <property type="entry name" value="WD40_rpt"/>
</dbReference>
<dbReference type="PROSITE" id="PS00108">
    <property type="entry name" value="PROTEIN_KINASE_ST"/>
    <property type="match status" value="1"/>
</dbReference>
<feature type="repeat" description="WD" evidence="5">
    <location>
        <begin position="618"/>
        <end position="659"/>
    </location>
</feature>
<dbReference type="PROSITE" id="PS50005">
    <property type="entry name" value="TPR"/>
    <property type="match status" value="1"/>
</dbReference>
<dbReference type="Pfam" id="PF00069">
    <property type="entry name" value="Pkinase"/>
    <property type="match status" value="1"/>
</dbReference>
<dbReference type="Gene3D" id="1.10.510.10">
    <property type="entry name" value="Transferase(Phosphotransferase) domain 1"/>
    <property type="match status" value="1"/>
</dbReference>
<dbReference type="Gene3D" id="3.30.200.20">
    <property type="entry name" value="Phosphorylase Kinase, domain 1"/>
    <property type="match status" value="1"/>
</dbReference>
<evidence type="ECO:0000256" key="3">
    <source>
        <dbReference type="ARBA" id="ARBA00022741"/>
    </source>
</evidence>
<feature type="repeat" description="WD" evidence="5">
    <location>
        <begin position="701"/>
        <end position="735"/>
    </location>
</feature>
<dbReference type="PANTHER" id="PTHR19848:SF8">
    <property type="entry name" value="F-BOX AND WD REPEAT DOMAIN CONTAINING 7"/>
    <property type="match status" value="1"/>
</dbReference>
<feature type="region of interest" description="Disordered" evidence="8">
    <location>
        <begin position="405"/>
        <end position="426"/>
    </location>
</feature>
<dbReference type="InterPro" id="IPR008271">
    <property type="entry name" value="Ser/Thr_kinase_AS"/>
</dbReference>
<dbReference type="RefSeq" id="WP_328338338.1">
    <property type="nucleotide sequence ID" value="NZ_CP107906.1"/>
</dbReference>
<dbReference type="InterPro" id="IPR015943">
    <property type="entry name" value="WD40/YVTN_repeat-like_dom_sf"/>
</dbReference>
<dbReference type="EMBL" id="CP107906">
    <property type="protein sequence ID" value="WUG94104.1"/>
    <property type="molecule type" value="Genomic_DNA"/>
</dbReference>
<evidence type="ECO:0000313" key="10">
    <source>
        <dbReference type="EMBL" id="WUG94104.1"/>
    </source>
</evidence>
<dbReference type="SMART" id="SM00220">
    <property type="entry name" value="S_TKc"/>
    <property type="match status" value="1"/>
</dbReference>
<organism evidence="10 11">
    <name type="scientific">Streptomyces violaceus</name>
    <name type="common">Streptomyces venezuelae</name>
    <dbReference type="NCBI Taxonomy" id="1936"/>
    <lineage>
        <taxon>Bacteria</taxon>
        <taxon>Bacillati</taxon>
        <taxon>Actinomycetota</taxon>
        <taxon>Actinomycetes</taxon>
        <taxon>Kitasatosporales</taxon>
        <taxon>Streptomycetaceae</taxon>
        <taxon>Streptomyces</taxon>
    </lineage>
</organism>
<feature type="repeat" description="TPR" evidence="6">
    <location>
        <begin position="308"/>
        <end position="341"/>
    </location>
</feature>
<protein>
    <submittedName>
        <fullName evidence="10">Protein kinase</fullName>
    </submittedName>
</protein>
<keyword evidence="6" id="KW-0802">TPR repeat</keyword>
<dbReference type="InterPro" id="IPR019775">
    <property type="entry name" value="WD40_repeat_CS"/>
</dbReference>
<dbReference type="Gene3D" id="1.25.40.10">
    <property type="entry name" value="Tetratricopeptide repeat domain"/>
    <property type="match status" value="1"/>
</dbReference>
<evidence type="ECO:0000256" key="5">
    <source>
        <dbReference type="PROSITE-ProRule" id="PRU00221"/>
    </source>
</evidence>
<evidence type="ECO:0000313" key="11">
    <source>
        <dbReference type="Proteomes" id="UP001341259"/>
    </source>
</evidence>
<dbReference type="CDD" id="cd14014">
    <property type="entry name" value="STKc_PknB_like"/>
    <property type="match status" value="1"/>
</dbReference>
<dbReference type="PROSITE" id="PS50294">
    <property type="entry name" value="WD_REPEATS_REGION"/>
    <property type="match status" value="2"/>
</dbReference>
<dbReference type="CDD" id="cd00200">
    <property type="entry name" value="WD40"/>
    <property type="match status" value="1"/>
</dbReference>
<dbReference type="PROSITE" id="PS50011">
    <property type="entry name" value="PROTEIN_KINASE_DOM"/>
    <property type="match status" value="1"/>
</dbReference>
<dbReference type="PROSITE" id="PS00107">
    <property type="entry name" value="PROTEIN_KINASE_ATP"/>
    <property type="match status" value="1"/>
</dbReference>
<dbReference type="InterPro" id="IPR017441">
    <property type="entry name" value="Protein_kinase_ATP_BS"/>
</dbReference>
<evidence type="ECO:0000256" key="6">
    <source>
        <dbReference type="PROSITE-ProRule" id="PRU00339"/>
    </source>
</evidence>
<dbReference type="SMART" id="SM00320">
    <property type="entry name" value="WD40"/>
    <property type="match status" value="11"/>
</dbReference>
<keyword evidence="1 5" id="KW-0853">WD repeat</keyword>
<evidence type="ECO:0000256" key="7">
    <source>
        <dbReference type="PROSITE-ProRule" id="PRU10141"/>
    </source>
</evidence>
<dbReference type="Gene3D" id="2.130.10.10">
    <property type="entry name" value="YVTN repeat-like/Quinoprotein amine dehydrogenase"/>
    <property type="match status" value="4"/>
</dbReference>
<evidence type="ECO:0000259" key="9">
    <source>
        <dbReference type="PROSITE" id="PS50011"/>
    </source>
</evidence>
<keyword evidence="4 7" id="KW-0067">ATP-binding</keyword>
<feature type="repeat" description="WD" evidence="5">
    <location>
        <begin position="441"/>
        <end position="482"/>
    </location>
</feature>